<proteinExistence type="predicted"/>
<dbReference type="Pfam" id="PF04069">
    <property type="entry name" value="OpuAC"/>
    <property type="match status" value="1"/>
</dbReference>
<feature type="domain" description="ABC-type glycine betaine transport system substrate-binding" evidence="2">
    <location>
        <begin position="45"/>
        <end position="307"/>
    </location>
</feature>
<keyword evidence="1" id="KW-0732">Signal</keyword>
<gene>
    <name evidence="3" type="ORF">NZD86_18990</name>
</gene>
<evidence type="ECO:0000313" key="3">
    <source>
        <dbReference type="EMBL" id="WAH36294.1"/>
    </source>
</evidence>
<accession>A0ABY6Z0N8</accession>
<evidence type="ECO:0000256" key="1">
    <source>
        <dbReference type="SAM" id="SignalP"/>
    </source>
</evidence>
<protein>
    <submittedName>
        <fullName evidence="3">Glycine/betaine ABC transporter substrate-binding protein</fullName>
    </submittedName>
</protein>
<dbReference type="EMBL" id="CP104064">
    <property type="protein sequence ID" value="WAH36294.1"/>
    <property type="molecule type" value="Genomic_DNA"/>
</dbReference>
<evidence type="ECO:0000259" key="2">
    <source>
        <dbReference type="Pfam" id="PF04069"/>
    </source>
</evidence>
<dbReference type="Proteomes" id="UP001164803">
    <property type="component" value="Chromosome"/>
</dbReference>
<evidence type="ECO:0000313" key="4">
    <source>
        <dbReference type="Proteomes" id="UP001164803"/>
    </source>
</evidence>
<reference evidence="3" key="1">
    <citation type="submission" date="2022-08" db="EMBL/GenBank/DDBJ databases">
        <title>Alicyclobacillus dauci DSM2870, complete genome.</title>
        <authorList>
            <person name="Wang Q."/>
            <person name="Cai R."/>
            <person name="Wang Z."/>
        </authorList>
    </citation>
    <scope>NUCLEOTIDE SEQUENCE</scope>
    <source>
        <strain evidence="3">DSM 28700</strain>
    </source>
</reference>
<dbReference type="Gene3D" id="3.40.190.120">
    <property type="entry name" value="Osmoprotection protein (prox), domain 2"/>
    <property type="match status" value="1"/>
</dbReference>
<feature type="chain" id="PRO_5046762015" evidence="1">
    <location>
        <begin position="32"/>
        <end position="312"/>
    </location>
</feature>
<dbReference type="CDD" id="cd13528">
    <property type="entry name" value="PBP2_osmoprotectants"/>
    <property type="match status" value="1"/>
</dbReference>
<feature type="signal peptide" evidence="1">
    <location>
        <begin position="1"/>
        <end position="31"/>
    </location>
</feature>
<dbReference type="Gene3D" id="3.40.190.10">
    <property type="entry name" value="Periplasmic binding protein-like II"/>
    <property type="match status" value="1"/>
</dbReference>
<sequence>MSKWRRLFQKWRVKRFSHLAMVAFLGITVSAASLGATGCGTNDNTIVIAGKNFPEQDIMADVMKLLIEHDTNLHVKMYTWLDSSVTWNAMKQGKIDAYVEYTGTGLVNVLHEPPQSDPQKVYNLVKKQFEQKYHVTWLNPIGFNNTYAMVMTQSEASKLGIHTISQMAAKSDQFRLGAEQEFVTRQDTLKALQRVYHVNFKDVKTMDIGLKYVALANGQVDVADGYSTDGDIPHLHLVVLQDDKHVFPPYYACPVIRDSVLKAHPELKTVLNKLSGKISDAEMQKLNEQVVIEHKPAMEVAKAWLQQQGLIS</sequence>
<dbReference type="SUPFAM" id="SSF53850">
    <property type="entry name" value="Periplasmic binding protein-like II"/>
    <property type="match status" value="1"/>
</dbReference>
<dbReference type="InterPro" id="IPR007210">
    <property type="entry name" value="ABC_Gly_betaine_transp_sub-bd"/>
</dbReference>
<dbReference type="RefSeq" id="WP_268043619.1">
    <property type="nucleotide sequence ID" value="NZ_CP104064.1"/>
</dbReference>
<keyword evidence="4" id="KW-1185">Reference proteome</keyword>
<organism evidence="3 4">
    <name type="scientific">Alicyclobacillus dauci</name>
    <dbReference type="NCBI Taxonomy" id="1475485"/>
    <lineage>
        <taxon>Bacteria</taxon>
        <taxon>Bacillati</taxon>
        <taxon>Bacillota</taxon>
        <taxon>Bacilli</taxon>
        <taxon>Bacillales</taxon>
        <taxon>Alicyclobacillaceae</taxon>
        <taxon>Alicyclobacillus</taxon>
    </lineage>
</organism>
<name>A0ABY6Z0N8_9BACL</name>